<name>A0A0U1NZZ7_9BACI</name>
<dbReference type="RefSeq" id="WP_090636303.1">
    <property type="nucleotide sequence ID" value="NZ_CVRB01000003.1"/>
</dbReference>
<evidence type="ECO:0000256" key="1">
    <source>
        <dbReference type="SAM" id="Phobius"/>
    </source>
</evidence>
<feature type="transmembrane region" description="Helical" evidence="1">
    <location>
        <begin position="115"/>
        <end position="133"/>
    </location>
</feature>
<feature type="transmembrane region" description="Helical" evidence="1">
    <location>
        <begin position="60"/>
        <end position="78"/>
    </location>
</feature>
<accession>A0A0U1NZZ7</accession>
<dbReference type="EMBL" id="CVRB01000003">
    <property type="protein sequence ID" value="CRK83594.1"/>
    <property type="molecule type" value="Genomic_DNA"/>
</dbReference>
<keyword evidence="1" id="KW-1133">Transmembrane helix</keyword>
<protein>
    <recommendedName>
        <fullName evidence="4">EfeO-type cupredoxin-like domain-containing protein</fullName>
    </recommendedName>
</protein>
<feature type="transmembrane region" description="Helical" evidence="1">
    <location>
        <begin position="6"/>
        <end position="24"/>
    </location>
</feature>
<proteinExistence type="predicted"/>
<dbReference type="OrthoDB" id="2844406at2"/>
<dbReference type="Proteomes" id="UP000199087">
    <property type="component" value="Unassembled WGS sequence"/>
</dbReference>
<dbReference type="InterPro" id="IPR008972">
    <property type="entry name" value="Cupredoxin"/>
</dbReference>
<keyword evidence="1" id="KW-0812">Transmembrane</keyword>
<feature type="transmembrane region" description="Helical" evidence="1">
    <location>
        <begin position="36"/>
        <end position="54"/>
    </location>
</feature>
<reference evidence="3" key="1">
    <citation type="submission" date="2015-05" db="EMBL/GenBank/DDBJ databases">
        <authorList>
            <person name="Urmite Genomes"/>
        </authorList>
    </citation>
    <scope>NUCLEOTIDE SEQUENCE [LARGE SCALE GENOMIC DNA]</scope>
    <source>
        <strain evidence="3">LF1</strain>
    </source>
</reference>
<feature type="transmembrane region" description="Helical" evidence="1">
    <location>
        <begin position="90"/>
        <end position="109"/>
    </location>
</feature>
<dbReference type="Gene3D" id="2.60.40.420">
    <property type="entry name" value="Cupredoxins - blue copper proteins"/>
    <property type="match status" value="1"/>
</dbReference>
<gene>
    <name evidence="2" type="ORF">BN000_03566</name>
</gene>
<keyword evidence="1" id="KW-0472">Membrane</keyword>
<sequence>MLLKVGSILLVLLITGYYIYHFYLNKEKYLGLISKITSFLFGISAAALGFSFILTSNYNLFFTMVIGLLFAISCGFTVKKIFQIEKWMNQSLSSLLGYLVGAFIGYMTFISTKPFLIVDVLYIVIIYLMLMYSDKKAAETFQKKSTKKKGKQKPASNAPSILLAATLLIFVVALSINVKSIKAGIIGQPQNQTATQDEQNDLQNASIHVTPSGFNPKNTTLKAKTMLKVIFDVDQHVGNNVKLISTDLNLSVNLKKGENIVLLDNPLKGLYQIKIEPGNFTGTLTVK</sequence>
<organism evidence="2 3">
    <name type="scientific">Neobacillus massiliamazoniensis</name>
    <dbReference type="NCBI Taxonomy" id="1499688"/>
    <lineage>
        <taxon>Bacteria</taxon>
        <taxon>Bacillati</taxon>
        <taxon>Bacillota</taxon>
        <taxon>Bacilli</taxon>
        <taxon>Bacillales</taxon>
        <taxon>Bacillaceae</taxon>
        <taxon>Neobacillus</taxon>
    </lineage>
</organism>
<feature type="transmembrane region" description="Helical" evidence="1">
    <location>
        <begin position="154"/>
        <end position="176"/>
    </location>
</feature>
<evidence type="ECO:0000313" key="3">
    <source>
        <dbReference type="Proteomes" id="UP000199087"/>
    </source>
</evidence>
<dbReference type="AlphaFoldDB" id="A0A0U1NZZ7"/>
<dbReference type="STRING" id="1499688.BN000_03566"/>
<keyword evidence="3" id="KW-1185">Reference proteome</keyword>
<evidence type="ECO:0000313" key="2">
    <source>
        <dbReference type="EMBL" id="CRK83594.1"/>
    </source>
</evidence>
<evidence type="ECO:0008006" key="4">
    <source>
        <dbReference type="Google" id="ProtNLM"/>
    </source>
</evidence>